<protein>
    <submittedName>
        <fullName evidence="1">Uncharacterized protein</fullName>
    </submittedName>
</protein>
<accession>A0ACC0KPR4</accession>
<organism evidence="1 2">
    <name type="scientific">Choristoneura fumiferana</name>
    <name type="common">Spruce budworm moth</name>
    <name type="synonym">Archips fumiferana</name>
    <dbReference type="NCBI Taxonomy" id="7141"/>
    <lineage>
        <taxon>Eukaryota</taxon>
        <taxon>Metazoa</taxon>
        <taxon>Ecdysozoa</taxon>
        <taxon>Arthropoda</taxon>
        <taxon>Hexapoda</taxon>
        <taxon>Insecta</taxon>
        <taxon>Pterygota</taxon>
        <taxon>Neoptera</taxon>
        <taxon>Endopterygota</taxon>
        <taxon>Lepidoptera</taxon>
        <taxon>Glossata</taxon>
        <taxon>Ditrysia</taxon>
        <taxon>Tortricoidea</taxon>
        <taxon>Tortricidae</taxon>
        <taxon>Tortricinae</taxon>
        <taxon>Choristoneura</taxon>
    </lineage>
</organism>
<comment type="caution">
    <text evidence="1">The sequence shown here is derived from an EMBL/GenBank/DDBJ whole genome shotgun (WGS) entry which is preliminary data.</text>
</comment>
<reference evidence="1 2" key="1">
    <citation type="journal article" date="2022" name="Genome Biol. Evol.">
        <title>The Spruce Budworm Genome: Reconstructing the Evolutionary History of Antifreeze Proteins.</title>
        <authorList>
            <person name="Beliveau C."/>
            <person name="Gagne P."/>
            <person name="Picq S."/>
            <person name="Vernygora O."/>
            <person name="Keeling C.I."/>
            <person name="Pinkney K."/>
            <person name="Doucet D."/>
            <person name="Wen F."/>
            <person name="Johnston J.S."/>
            <person name="Maaroufi H."/>
            <person name="Boyle B."/>
            <person name="Laroche J."/>
            <person name="Dewar K."/>
            <person name="Juretic N."/>
            <person name="Blackburn G."/>
            <person name="Nisole A."/>
            <person name="Brunet B."/>
            <person name="Brandao M."/>
            <person name="Lumley L."/>
            <person name="Duan J."/>
            <person name="Quan G."/>
            <person name="Lucarotti C.J."/>
            <person name="Roe A.D."/>
            <person name="Sperling F.A.H."/>
            <person name="Levesque R.C."/>
            <person name="Cusson M."/>
        </authorList>
    </citation>
    <scope>NUCLEOTIDE SEQUENCE [LARGE SCALE GENOMIC DNA]</scope>
    <source>
        <strain evidence="1">Glfc:IPQL:Cfum</strain>
    </source>
</reference>
<dbReference type="EMBL" id="CM046118">
    <property type="protein sequence ID" value="KAI8438315.1"/>
    <property type="molecule type" value="Genomic_DNA"/>
</dbReference>
<evidence type="ECO:0000313" key="1">
    <source>
        <dbReference type="EMBL" id="KAI8438315.1"/>
    </source>
</evidence>
<keyword evidence="2" id="KW-1185">Reference proteome</keyword>
<name>A0ACC0KPR4_CHOFU</name>
<dbReference type="Proteomes" id="UP001064048">
    <property type="component" value="Chromosome 18"/>
</dbReference>
<sequence>MGVIDYNFLCFRDAITQVFELRNKCQNAVSAARAPSATPEPLPNGASDSTETPDPPQSP</sequence>
<proteinExistence type="predicted"/>
<gene>
    <name evidence="1" type="ORF">MSG28_010885</name>
</gene>
<evidence type="ECO:0000313" key="2">
    <source>
        <dbReference type="Proteomes" id="UP001064048"/>
    </source>
</evidence>